<evidence type="ECO:0000313" key="10">
    <source>
        <dbReference type="Proteomes" id="UP000807469"/>
    </source>
</evidence>
<organism evidence="9 10">
    <name type="scientific">Pholiota conissans</name>
    <dbReference type="NCBI Taxonomy" id="109636"/>
    <lineage>
        <taxon>Eukaryota</taxon>
        <taxon>Fungi</taxon>
        <taxon>Dikarya</taxon>
        <taxon>Basidiomycota</taxon>
        <taxon>Agaricomycotina</taxon>
        <taxon>Agaricomycetes</taxon>
        <taxon>Agaricomycetidae</taxon>
        <taxon>Agaricales</taxon>
        <taxon>Agaricineae</taxon>
        <taxon>Strophariaceae</taxon>
        <taxon>Pholiota</taxon>
    </lineage>
</organism>
<keyword evidence="5 8" id="KW-0560">Oxidoreductase</keyword>
<comment type="caution">
    <text evidence="9">The sequence shown here is derived from an EMBL/GenBank/DDBJ whole genome shotgun (WGS) entry which is preliminary data.</text>
</comment>
<evidence type="ECO:0000256" key="3">
    <source>
        <dbReference type="ARBA" id="ARBA00010617"/>
    </source>
</evidence>
<protein>
    <submittedName>
        <fullName evidence="9">Cytochrome P450</fullName>
    </submittedName>
</protein>
<dbReference type="PANTHER" id="PTHR24305:SF157">
    <property type="entry name" value="N-ACETYLTRYPTOPHAN 6-HYDROXYLASE IVOC-RELATED"/>
    <property type="match status" value="1"/>
</dbReference>
<comment type="cofactor">
    <cofactor evidence="1 7">
        <name>heme</name>
        <dbReference type="ChEBI" id="CHEBI:30413"/>
    </cofactor>
</comment>
<evidence type="ECO:0000256" key="8">
    <source>
        <dbReference type="RuleBase" id="RU000461"/>
    </source>
</evidence>
<dbReference type="PRINTS" id="PR00463">
    <property type="entry name" value="EP450I"/>
</dbReference>
<dbReference type="GO" id="GO:0020037">
    <property type="term" value="F:heme binding"/>
    <property type="evidence" value="ECO:0007669"/>
    <property type="project" value="InterPro"/>
</dbReference>
<dbReference type="PRINTS" id="PR00385">
    <property type="entry name" value="P450"/>
</dbReference>
<dbReference type="GO" id="GO:0004497">
    <property type="term" value="F:monooxygenase activity"/>
    <property type="evidence" value="ECO:0007669"/>
    <property type="project" value="UniProtKB-KW"/>
</dbReference>
<name>A0A9P5Z1P0_9AGAR</name>
<keyword evidence="4 7" id="KW-0479">Metal-binding</keyword>
<evidence type="ECO:0000256" key="1">
    <source>
        <dbReference type="ARBA" id="ARBA00001971"/>
    </source>
</evidence>
<dbReference type="InterPro" id="IPR036396">
    <property type="entry name" value="Cyt_P450_sf"/>
</dbReference>
<dbReference type="InterPro" id="IPR002401">
    <property type="entry name" value="Cyt_P450_E_grp-I"/>
</dbReference>
<comment type="pathway">
    <text evidence="2">Secondary metabolite biosynthesis.</text>
</comment>
<dbReference type="PROSITE" id="PS00086">
    <property type="entry name" value="CYTOCHROME_P450"/>
    <property type="match status" value="1"/>
</dbReference>
<sequence>MLSSNLLVAIAAVCLFATIFTAAFNRLYRHPLARYPGPPLAALTLWYKAYYDIVKDGGWSEHIECLHQRYGSVVRISPNELHFSDPRAYNDIYGMGTRHTKQPDMYSCFATDLSVFAMFDHHEVTQRRNLIGPFFSRRAILNLEQTIQGKIDILVSRLLEYHDTKKSANLDLAFRSTSLEVITSYCFGKSSNALDYKNFENEILAAIDQTLPMIWIFKHLPLIKVLLLGVPECLASVLKPSTVGILQQRKQMGKQIDDIMKDPSSLQNADHETIYHHFLTPQPDNLRLPPVTREWLLDEGLYMRFAGSDTVGNTCTVAAYHILSNRDIHQKLFHVLKEAWPEKDSPVGSETLEKLPYLTAVIKESLRMAHGVVTPLPRIIGPTDSEISGFIIPAGTVVSMGATIMHKNSDIFPDPLTFRPERWLEEDSAELEKYLVAFSKGPRSCLGINLAWCELYLILGTVFRKLDLVPDNPSIENISFREYFVPIHRGRHFHAFVSPTAE</sequence>
<dbReference type="EMBL" id="MU155210">
    <property type="protein sequence ID" value="KAF9479552.1"/>
    <property type="molecule type" value="Genomic_DNA"/>
</dbReference>
<proteinExistence type="inferred from homology"/>
<dbReference type="InterPro" id="IPR017972">
    <property type="entry name" value="Cyt_P450_CS"/>
</dbReference>
<dbReference type="Pfam" id="PF00067">
    <property type="entry name" value="p450"/>
    <property type="match status" value="1"/>
</dbReference>
<evidence type="ECO:0000313" key="9">
    <source>
        <dbReference type="EMBL" id="KAF9479552.1"/>
    </source>
</evidence>
<dbReference type="CDD" id="cd11062">
    <property type="entry name" value="CYP58-like"/>
    <property type="match status" value="1"/>
</dbReference>
<gene>
    <name evidence="9" type="ORF">BDN70DRAFT_858238</name>
</gene>
<dbReference type="PANTHER" id="PTHR24305">
    <property type="entry name" value="CYTOCHROME P450"/>
    <property type="match status" value="1"/>
</dbReference>
<keyword evidence="10" id="KW-1185">Reference proteome</keyword>
<dbReference type="InterPro" id="IPR001128">
    <property type="entry name" value="Cyt_P450"/>
</dbReference>
<keyword evidence="8" id="KW-0503">Monooxygenase</keyword>
<keyword evidence="7 8" id="KW-0349">Heme</keyword>
<evidence type="ECO:0000256" key="6">
    <source>
        <dbReference type="ARBA" id="ARBA00023004"/>
    </source>
</evidence>
<reference evidence="9" key="1">
    <citation type="submission" date="2020-11" db="EMBL/GenBank/DDBJ databases">
        <authorList>
            <consortium name="DOE Joint Genome Institute"/>
            <person name="Ahrendt S."/>
            <person name="Riley R."/>
            <person name="Andreopoulos W."/>
            <person name="Labutti K."/>
            <person name="Pangilinan J."/>
            <person name="Ruiz-Duenas F.J."/>
            <person name="Barrasa J.M."/>
            <person name="Sanchez-Garcia M."/>
            <person name="Camarero S."/>
            <person name="Miyauchi S."/>
            <person name="Serrano A."/>
            <person name="Linde D."/>
            <person name="Babiker R."/>
            <person name="Drula E."/>
            <person name="Ayuso-Fernandez I."/>
            <person name="Pacheco R."/>
            <person name="Padilla G."/>
            <person name="Ferreira P."/>
            <person name="Barriuso J."/>
            <person name="Kellner H."/>
            <person name="Castanera R."/>
            <person name="Alfaro M."/>
            <person name="Ramirez L."/>
            <person name="Pisabarro A.G."/>
            <person name="Kuo A."/>
            <person name="Tritt A."/>
            <person name="Lipzen A."/>
            <person name="He G."/>
            <person name="Yan M."/>
            <person name="Ng V."/>
            <person name="Cullen D."/>
            <person name="Martin F."/>
            <person name="Rosso M.-N."/>
            <person name="Henrissat B."/>
            <person name="Hibbett D."/>
            <person name="Martinez A.T."/>
            <person name="Grigoriev I.V."/>
        </authorList>
    </citation>
    <scope>NUCLEOTIDE SEQUENCE</scope>
    <source>
        <strain evidence="9">CIRM-BRFM 674</strain>
    </source>
</reference>
<dbReference type="Gene3D" id="1.10.630.10">
    <property type="entry name" value="Cytochrome P450"/>
    <property type="match status" value="1"/>
</dbReference>
<dbReference type="InterPro" id="IPR050121">
    <property type="entry name" value="Cytochrome_P450_monoxygenase"/>
</dbReference>
<accession>A0A9P5Z1P0</accession>
<comment type="similarity">
    <text evidence="3 8">Belongs to the cytochrome P450 family.</text>
</comment>
<dbReference type="SUPFAM" id="SSF48264">
    <property type="entry name" value="Cytochrome P450"/>
    <property type="match status" value="1"/>
</dbReference>
<evidence type="ECO:0000256" key="4">
    <source>
        <dbReference type="ARBA" id="ARBA00022723"/>
    </source>
</evidence>
<evidence type="ECO:0000256" key="2">
    <source>
        <dbReference type="ARBA" id="ARBA00005179"/>
    </source>
</evidence>
<dbReference type="AlphaFoldDB" id="A0A9P5Z1P0"/>
<dbReference type="GO" id="GO:0016705">
    <property type="term" value="F:oxidoreductase activity, acting on paired donors, with incorporation or reduction of molecular oxygen"/>
    <property type="evidence" value="ECO:0007669"/>
    <property type="project" value="InterPro"/>
</dbReference>
<dbReference type="OrthoDB" id="1470350at2759"/>
<dbReference type="GO" id="GO:0005506">
    <property type="term" value="F:iron ion binding"/>
    <property type="evidence" value="ECO:0007669"/>
    <property type="project" value="InterPro"/>
</dbReference>
<evidence type="ECO:0000256" key="7">
    <source>
        <dbReference type="PIRSR" id="PIRSR602401-1"/>
    </source>
</evidence>
<feature type="binding site" description="axial binding residue" evidence="7">
    <location>
        <position position="445"/>
    </location>
    <ligand>
        <name>heme</name>
        <dbReference type="ChEBI" id="CHEBI:30413"/>
    </ligand>
    <ligandPart>
        <name>Fe</name>
        <dbReference type="ChEBI" id="CHEBI:18248"/>
    </ligandPart>
</feature>
<keyword evidence="6 7" id="KW-0408">Iron</keyword>
<evidence type="ECO:0000256" key="5">
    <source>
        <dbReference type="ARBA" id="ARBA00023002"/>
    </source>
</evidence>
<dbReference type="Proteomes" id="UP000807469">
    <property type="component" value="Unassembled WGS sequence"/>
</dbReference>